<keyword evidence="2" id="KW-1185">Reference proteome</keyword>
<evidence type="ECO:0000313" key="1">
    <source>
        <dbReference type="EMBL" id="MEE1675705.1"/>
    </source>
</evidence>
<evidence type="ECO:0000313" key="2">
    <source>
        <dbReference type="Proteomes" id="UP001310248"/>
    </source>
</evidence>
<dbReference type="RefSeq" id="WP_329776513.1">
    <property type="nucleotide sequence ID" value="NZ_JAYDYW010000015.1"/>
</dbReference>
<proteinExistence type="predicted"/>
<reference evidence="2" key="1">
    <citation type="submission" date="2023-07" db="EMBL/GenBank/DDBJ databases">
        <title>Draft genome sequence of Agarivorans aestuarii strain ZMCS4, a CAZymes producing bacteria isolated from the marine brown algae Clodostephus spongiosus.</title>
        <authorList>
            <person name="Lorente B."/>
            <person name="Cabral C."/>
            <person name="Frias J."/>
            <person name="Faria J."/>
            <person name="Toubarro D."/>
        </authorList>
    </citation>
    <scope>NUCLEOTIDE SEQUENCE [LARGE SCALE GENOMIC DNA]</scope>
    <source>
        <strain evidence="2">ZMCS4</strain>
    </source>
</reference>
<sequence>MKSLILGILIFFSSIYSTYACNGVSQEYLGEVLVESREGLYQDPPAQDYARLIAFGLDTRYGVFVRSWLYFELEMVTQKLSMQPDDQAAQLRQQILFNLRRKIDLE</sequence>
<organism evidence="1 2">
    <name type="scientific">Agarivorans aestuarii</name>
    <dbReference type="NCBI Taxonomy" id="1563703"/>
    <lineage>
        <taxon>Bacteria</taxon>
        <taxon>Pseudomonadati</taxon>
        <taxon>Pseudomonadota</taxon>
        <taxon>Gammaproteobacteria</taxon>
        <taxon>Alteromonadales</taxon>
        <taxon>Alteromonadaceae</taxon>
        <taxon>Agarivorans</taxon>
    </lineage>
</organism>
<comment type="caution">
    <text evidence="1">The sequence shown here is derived from an EMBL/GenBank/DDBJ whole genome shotgun (WGS) entry which is preliminary data.</text>
</comment>
<gene>
    <name evidence="1" type="ORF">SNR37_001031</name>
</gene>
<dbReference type="EMBL" id="JAYDYW010000015">
    <property type="protein sequence ID" value="MEE1675705.1"/>
    <property type="molecule type" value="Genomic_DNA"/>
</dbReference>
<protein>
    <submittedName>
        <fullName evidence="1">Uncharacterized protein</fullName>
    </submittedName>
</protein>
<dbReference type="PROSITE" id="PS51257">
    <property type="entry name" value="PROKAR_LIPOPROTEIN"/>
    <property type="match status" value="1"/>
</dbReference>
<name>A0ABU7G8X8_9ALTE</name>
<dbReference type="Proteomes" id="UP001310248">
    <property type="component" value="Unassembled WGS sequence"/>
</dbReference>
<accession>A0ABU7G8X8</accession>